<dbReference type="EMBL" id="JACDXP010000011">
    <property type="protein sequence ID" value="KAF6517570.1"/>
    <property type="molecule type" value="Genomic_DNA"/>
</dbReference>
<name>A0A8H6GHB6_FUSOX</name>
<dbReference type="SUPFAM" id="SSF56112">
    <property type="entry name" value="Protein kinase-like (PK-like)"/>
    <property type="match status" value="1"/>
</dbReference>
<feature type="domain" description="Aminoglycoside phosphotransferase" evidence="1">
    <location>
        <begin position="86"/>
        <end position="317"/>
    </location>
</feature>
<reference evidence="2 3" key="1">
    <citation type="journal article" date="2020" name="bioRxiv">
        <title>A chromosome-scale genome assembly for the Fusarium oxysporum strain Fo5176 to establish a model Arabidopsis-fungal pathosystem.</title>
        <authorList>
            <person name="Fokkens L."/>
            <person name="Guo L."/>
            <person name="Dora S."/>
            <person name="Wang B."/>
            <person name="Ye K."/>
            <person name="Sanchez-Rodriguez C."/>
            <person name="Croll D."/>
        </authorList>
    </citation>
    <scope>NUCLEOTIDE SEQUENCE [LARGE SCALE GENOMIC DNA]</scope>
    <source>
        <strain evidence="2 3">Fo5176</strain>
    </source>
</reference>
<protein>
    <recommendedName>
        <fullName evidence="1">Aminoglycoside phosphotransferase domain-containing protein</fullName>
    </recommendedName>
</protein>
<dbReference type="Pfam" id="PF01636">
    <property type="entry name" value="APH"/>
    <property type="match status" value="1"/>
</dbReference>
<accession>A0A8H6GHB6</accession>
<gene>
    <name evidence="2" type="ORF">HZS61_003131</name>
</gene>
<dbReference type="InterPro" id="IPR051678">
    <property type="entry name" value="AGP_Transferase"/>
</dbReference>
<evidence type="ECO:0000313" key="2">
    <source>
        <dbReference type="EMBL" id="KAF6517570.1"/>
    </source>
</evidence>
<dbReference type="PANTHER" id="PTHR21310">
    <property type="entry name" value="AMINOGLYCOSIDE PHOSPHOTRANSFERASE-RELATED-RELATED"/>
    <property type="match status" value="1"/>
</dbReference>
<evidence type="ECO:0000259" key="1">
    <source>
        <dbReference type="Pfam" id="PF01636"/>
    </source>
</evidence>
<organism evidence="2 3">
    <name type="scientific">Fusarium oxysporum f. sp. conglutinans</name>
    <dbReference type="NCBI Taxonomy" id="100902"/>
    <lineage>
        <taxon>Eukaryota</taxon>
        <taxon>Fungi</taxon>
        <taxon>Dikarya</taxon>
        <taxon>Ascomycota</taxon>
        <taxon>Pezizomycotina</taxon>
        <taxon>Sordariomycetes</taxon>
        <taxon>Hypocreomycetidae</taxon>
        <taxon>Hypocreales</taxon>
        <taxon>Nectriaceae</taxon>
        <taxon>Fusarium</taxon>
        <taxon>Fusarium oxysporum species complex</taxon>
    </lineage>
</organism>
<comment type="caution">
    <text evidence="2">The sequence shown here is derived from an EMBL/GenBank/DDBJ whole genome shotgun (WGS) entry which is preliminary data.</text>
</comment>
<dbReference type="InterPro" id="IPR011009">
    <property type="entry name" value="Kinase-like_dom_sf"/>
</dbReference>
<dbReference type="AlphaFoldDB" id="A0A8H6GHB6"/>
<dbReference type="PANTHER" id="PTHR21310:SF15">
    <property type="entry name" value="AMINOGLYCOSIDE PHOSPHOTRANSFERASE DOMAIN-CONTAINING PROTEIN"/>
    <property type="match status" value="1"/>
</dbReference>
<evidence type="ECO:0000313" key="3">
    <source>
        <dbReference type="Proteomes" id="UP000593570"/>
    </source>
</evidence>
<sequence>MSSMLCFNCFASALRPVSRVFRIFFHERHPTAIDHYPPTPEQLNGQKQAFIDSIDHDAVCRLASRHNNEEPCHIFDSKHGSFNACFFVEFPSSGTRWVVRIPIDPVVSEVWTKLQSEVATMQYIKKKTKIPLPDIHAHGRNEKLVRDSSTTQAFLILDFVSGRPLDLQALRDDTLPRRKHFYAQLIEVMAQLRTLEFTKSGSLMPDREAVPDNALSIPLNEFQVASNQARFLPMAQSARKFALNQLNLIREEYRLPRSELSRETVEMEIFALNHLKQLTQGLADDRKCFVLSHSDLRPANIIVDDDLNITSILDWEWTHTIPRQFFMPPSWITLHNLVKSAELGHSESFLEFCEVLEEMAKSSSLYRPLANEWDPDLPNKLLLPLSEILQHHSELLCIYYKFIFPQCFQKRRQEVVAEFFRSSKSRSSEVQGRMEDSNRYIQYLKDKRLYIPDEQIREEREWIEIARQLDKKLGIA</sequence>
<dbReference type="Gene3D" id="3.90.1200.10">
    <property type="match status" value="1"/>
</dbReference>
<dbReference type="Proteomes" id="UP000593570">
    <property type="component" value="Unassembled WGS sequence"/>
</dbReference>
<proteinExistence type="predicted"/>
<dbReference type="InterPro" id="IPR002575">
    <property type="entry name" value="Aminoglycoside_PTrfase"/>
</dbReference>